<sequence>MTPAVADFCSPVSEGGWSGFRKGGGAEGGLVRTRQRRPRLIKVRRRQGPPNDSKGEDGNVIGIDRGRRNGEGNGEESVGKENCGVWNGGSVTVGDDGGRGVLAGEGFGNWRSLDVKLKEVEFVFGVGGRDAVASKGKGGSRAARKMAIPVKESDEDNEGAFGGTTNLGFGSQWEGEEVGYSGFNFKTGVTLDEGAKCSLYNEVTDRSGDEARIGSSDGRFSHLPDSLDDGGESVSKVNVREVNNTEESGKTSKNASNEQKNKSDPIGHSGYVFGSSWSSDLNVEAQKSWEYSQWQDSVHYAQERLGTSEEPQNGGSENLPLNCSKGPEVFIFKGNMRRSSDQGKIRTSSDRPTTYVGGHRSRVIYSDDHNSVVNENIVSHQDNAHDANGIDSIFDLPKGLHNLSLHECQSLDSIKRTDTSASDLKSRVVLGNDPALLNPVTVSSGDLNTHTAENPFVVESGGFGNIRKDTKNGDKDLFVFGRTSDIAGDSGDVLRYASFTFQAEASECTGRGNYPCTANVFDASAHRVEEKVANVASSASPLGGLDVPNFDASCLKPNLFSEQKLHFSRYAKQNTGKKAKRKNRRVRSHSSEKLAASNQYVPGTSGFSEDRGTPSYSPMDSSPYQETAAEGTDVSAATLGRADGPTGQSRTFLSSLSINKDGTSVATASPNSEDHGDVFNGKETIHVAENGRCIPENADRKTTTSKDQFVFASGSGKLDQQTFIFSSSSSAHVSTKDRKKLCKKKNKVPGGRANSAISLGRSVVGCGISCTQSSRIPDASPTSGLNWGEDKCAFSEVEGGERVNLDNIRNKGQKNSLATSAIQEACDKWRIRGNQSYNCGNFAKAEEFYTNGINAVPSDEKSVCGLKPLLLCYSNRAASRVSLGRIREAIEDCLMASALDRDFLKVQLRAANCHLLLGEVGDASAYFNKCLVSGADVCLDRKLIIDAADGLQKAKKVAEWMNASSIILEEKTTDAASKVVEIVSEALSISKFSEKLFELKAEALQILRQHEEVIQLCQKSLSFSELNFPAVGITEGCFLPKLWRFFFMAKSHFCLGRLEEALHLLEKVQQFGSSCDKLHLKYLKSSISLATNIRKMQQCKTAGNEAFHSGKYAEAVEHYSNALLCNIESRSFVAVCFCNRAASFQALGQITDAIADCSVAIALDGKYTKAISRRATLHELIRDYGQASADIQRLVSVLETQITKSSTSGSGDNKATELRKARQRRSALEEEAKNGGSLDYYLILGVKLSDSASDIKKAYHKAALRHHPDKAGQLLSRSDNCSEGRLWKEISKDIYDDADRLFKLIGEAYAVLSDPSKKSQYDNEEEMKKAREGRDRGSGPSKFNASPSGRSARRQGRENWRTYGYSDSRW</sequence>
<comment type="caution">
    <text evidence="1">The sequence shown here is derived from an EMBL/GenBank/DDBJ whole genome shotgun (WGS) entry which is preliminary data.</text>
</comment>
<dbReference type="Proteomes" id="UP001057402">
    <property type="component" value="Chromosome 6"/>
</dbReference>
<dbReference type="EMBL" id="CM042885">
    <property type="protein sequence ID" value="KAI4363979.1"/>
    <property type="molecule type" value="Genomic_DNA"/>
</dbReference>
<accession>A0ACB9QFQ7</accession>
<reference evidence="2" key="1">
    <citation type="journal article" date="2023" name="Front. Plant Sci.">
        <title>Chromosomal-level genome assembly of Melastoma candidum provides insights into trichome evolution.</title>
        <authorList>
            <person name="Zhong Y."/>
            <person name="Wu W."/>
            <person name="Sun C."/>
            <person name="Zou P."/>
            <person name="Liu Y."/>
            <person name="Dai S."/>
            <person name="Zhou R."/>
        </authorList>
    </citation>
    <scope>NUCLEOTIDE SEQUENCE [LARGE SCALE GENOMIC DNA]</scope>
</reference>
<gene>
    <name evidence="1" type="ORF">MLD38_020128</name>
</gene>
<name>A0ACB9QFQ7_9MYRT</name>
<evidence type="ECO:0000313" key="2">
    <source>
        <dbReference type="Proteomes" id="UP001057402"/>
    </source>
</evidence>
<protein>
    <submittedName>
        <fullName evidence="1">Uncharacterized protein</fullName>
    </submittedName>
</protein>
<organism evidence="1 2">
    <name type="scientific">Melastoma candidum</name>
    <dbReference type="NCBI Taxonomy" id="119954"/>
    <lineage>
        <taxon>Eukaryota</taxon>
        <taxon>Viridiplantae</taxon>
        <taxon>Streptophyta</taxon>
        <taxon>Embryophyta</taxon>
        <taxon>Tracheophyta</taxon>
        <taxon>Spermatophyta</taxon>
        <taxon>Magnoliopsida</taxon>
        <taxon>eudicotyledons</taxon>
        <taxon>Gunneridae</taxon>
        <taxon>Pentapetalae</taxon>
        <taxon>rosids</taxon>
        <taxon>malvids</taxon>
        <taxon>Myrtales</taxon>
        <taxon>Melastomataceae</taxon>
        <taxon>Melastomatoideae</taxon>
        <taxon>Melastomateae</taxon>
        <taxon>Melastoma</taxon>
    </lineage>
</organism>
<evidence type="ECO:0000313" key="1">
    <source>
        <dbReference type="EMBL" id="KAI4363979.1"/>
    </source>
</evidence>
<proteinExistence type="predicted"/>
<keyword evidence="2" id="KW-1185">Reference proteome</keyword>